<name>A0A251SX74_HELAN</name>
<dbReference type="InterPro" id="IPR050823">
    <property type="entry name" value="Plant_Ser_Thr_Prot_Kinase"/>
</dbReference>
<evidence type="ECO:0000313" key="3">
    <source>
        <dbReference type="EMBL" id="OTG02876.1"/>
    </source>
</evidence>
<dbReference type="InterPro" id="IPR000719">
    <property type="entry name" value="Prot_kinase_dom"/>
</dbReference>
<gene>
    <name evidence="3" type="ORF">HannXRQ_Chr13g0417911</name>
    <name evidence="2" type="ORF">HanXRQr2_Chr08g0327541</name>
</gene>
<reference evidence="2 4" key="1">
    <citation type="journal article" date="2017" name="Nature">
        <title>The sunflower genome provides insights into oil metabolism, flowering and Asterid evolution.</title>
        <authorList>
            <person name="Badouin H."/>
            <person name="Gouzy J."/>
            <person name="Grassa C.J."/>
            <person name="Murat F."/>
            <person name="Staton S.E."/>
            <person name="Cottret L."/>
            <person name="Lelandais-Briere C."/>
            <person name="Owens G.L."/>
            <person name="Carrere S."/>
            <person name="Mayjonade B."/>
            <person name="Legrand L."/>
            <person name="Gill N."/>
            <person name="Kane N.C."/>
            <person name="Bowers J.E."/>
            <person name="Hubner S."/>
            <person name="Bellec A."/>
            <person name="Berard A."/>
            <person name="Berges H."/>
            <person name="Blanchet N."/>
            <person name="Boniface M.C."/>
            <person name="Brunel D."/>
            <person name="Catrice O."/>
            <person name="Chaidir N."/>
            <person name="Claudel C."/>
            <person name="Donnadieu C."/>
            <person name="Faraut T."/>
            <person name="Fievet G."/>
            <person name="Helmstetter N."/>
            <person name="King M."/>
            <person name="Knapp S.J."/>
            <person name="Lai Z."/>
            <person name="Le Paslier M.C."/>
            <person name="Lippi Y."/>
            <person name="Lorenzon L."/>
            <person name="Mandel J.R."/>
            <person name="Marage G."/>
            <person name="Marchand G."/>
            <person name="Marquand E."/>
            <person name="Bret-Mestries E."/>
            <person name="Morien E."/>
            <person name="Nambeesan S."/>
            <person name="Nguyen T."/>
            <person name="Pegot-Espagnet P."/>
            <person name="Pouilly N."/>
            <person name="Raftis F."/>
            <person name="Sallet E."/>
            <person name="Schiex T."/>
            <person name="Thomas J."/>
            <person name="Vandecasteele C."/>
            <person name="Vares D."/>
            <person name="Vear F."/>
            <person name="Vautrin S."/>
            <person name="Crespi M."/>
            <person name="Mangin B."/>
            <person name="Burke J.M."/>
            <person name="Salse J."/>
            <person name="Munos S."/>
            <person name="Vincourt P."/>
            <person name="Rieseberg L.H."/>
            <person name="Langlade N.B."/>
        </authorList>
    </citation>
    <scope>NUCLEOTIDE SEQUENCE [LARGE SCALE GENOMIC DNA]</scope>
    <source>
        <strain evidence="4">cv. SF193</strain>
        <tissue evidence="2">Leaves</tissue>
    </source>
</reference>
<organism evidence="3 4">
    <name type="scientific">Helianthus annuus</name>
    <name type="common">Common sunflower</name>
    <dbReference type="NCBI Taxonomy" id="4232"/>
    <lineage>
        <taxon>Eukaryota</taxon>
        <taxon>Viridiplantae</taxon>
        <taxon>Streptophyta</taxon>
        <taxon>Embryophyta</taxon>
        <taxon>Tracheophyta</taxon>
        <taxon>Spermatophyta</taxon>
        <taxon>Magnoliopsida</taxon>
        <taxon>eudicotyledons</taxon>
        <taxon>Gunneridae</taxon>
        <taxon>Pentapetalae</taxon>
        <taxon>asterids</taxon>
        <taxon>campanulids</taxon>
        <taxon>Asterales</taxon>
        <taxon>Asteraceae</taxon>
        <taxon>Asteroideae</taxon>
        <taxon>Heliantheae alliance</taxon>
        <taxon>Heliantheae</taxon>
        <taxon>Helianthus</taxon>
    </lineage>
</organism>
<sequence>MVLGPVNGESHVTTRVMGTYGYAAPEYVATGRLYVKSDVYGFGVVMLEIITGLRVLDTSRHVSKHNLVDWVRPLLSDKKRIHRVMDSRLEKKYPTKAAHKTAELILTCLEPDPKNRPSMEEIVSCLQGINAIKMEPSKSTANTIKGQAINEVA</sequence>
<accession>A0A251SX74</accession>
<dbReference type="Pfam" id="PF00069">
    <property type="entry name" value="Pkinase"/>
    <property type="match status" value="1"/>
</dbReference>
<reference evidence="2" key="3">
    <citation type="submission" date="2020-06" db="EMBL/GenBank/DDBJ databases">
        <title>Helianthus annuus Genome sequencing and assembly Release 2.</title>
        <authorList>
            <person name="Gouzy J."/>
            <person name="Langlade N."/>
            <person name="Munos S."/>
        </authorList>
    </citation>
    <scope>NUCLEOTIDE SEQUENCE</scope>
    <source>
        <tissue evidence="2">Leaves</tissue>
    </source>
</reference>
<evidence type="ECO:0000313" key="4">
    <source>
        <dbReference type="Proteomes" id="UP000215914"/>
    </source>
</evidence>
<dbReference type="Gramene" id="mRNA:HanXRQr2_Chr08g0327541">
    <property type="protein sequence ID" value="mRNA:HanXRQr2_Chr08g0327541"/>
    <property type="gene ID" value="HanXRQr2_Chr08g0327541"/>
</dbReference>
<reference evidence="3" key="2">
    <citation type="submission" date="2017-02" db="EMBL/GenBank/DDBJ databases">
        <title>Sunflower complete genome.</title>
        <authorList>
            <person name="Langlade N."/>
            <person name="Munos S."/>
        </authorList>
    </citation>
    <scope>NUCLEOTIDE SEQUENCE [LARGE SCALE GENOMIC DNA]</scope>
    <source>
        <tissue evidence="3">Leaves</tissue>
    </source>
</reference>
<dbReference type="GO" id="GO:0004672">
    <property type="term" value="F:protein kinase activity"/>
    <property type="evidence" value="ECO:0007669"/>
    <property type="project" value="InterPro"/>
</dbReference>
<protein>
    <recommendedName>
        <fullName evidence="1">Protein kinase domain-containing protein</fullName>
    </recommendedName>
</protein>
<dbReference type="EMBL" id="MNCJ02000323">
    <property type="protein sequence ID" value="KAF5794389.1"/>
    <property type="molecule type" value="Genomic_DNA"/>
</dbReference>
<dbReference type="Proteomes" id="UP000215914">
    <property type="component" value="Chromosome 13"/>
</dbReference>
<dbReference type="InParanoid" id="A0A251SX74"/>
<dbReference type="PROSITE" id="PS50011">
    <property type="entry name" value="PROTEIN_KINASE_DOM"/>
    <property type="match status" value="1"/>
</dbReference>
<feature type="domain" description="Protein kinase" evidence="1">
    <location>
        <begin position="1"/>
        <end position="129"/>
    </location>
</feature>
<dbReference type="InterPro" id="IPR011009">
    <property type="entry name" value="Kinase-like_dom_sf"/>
</dbReference>
<dbReference type="Gene3D" id="1.10.510.10">
    <property type="entry name" value="Transferase(Phosphotransferase) domain 1"/>
    <property type="match status" value="1"/>
</dbReference>
<keyword evidence="2" id="KW-0808">Transferase</keyword>
<evidence type="ECO:0000313" key="2">
    <source>
        <dbReference type="EMBL" id="KAF5794389.1"/>
    </source>
</evidence>
<dbReference type="PANTHER" id="PTHR45621">
    <property type="entry name" value="OS01G0588500 PROTEIN-RELATED"/>
    <property type="match status" value="1"/>
</dbReference>
<keyword evidence="4" id="KW-1185">Reference proteome</keyword>
<dbReference type="EMBL" id="CM007902">
    <property type="protein sequence ID" value="OTG02876.1"/>
    <property type="molecule type" value="Genomic_DNA"/>
</dbReference>
<dbReference type="OrthoDB" id="1936432at2759"/>
<dbReference type="OMA" id="ASHQAVH"/>
<proteinExistence type="predicted"/>
<dbReference type="AlphaFoldDB" id="A0A251SX74"/>
<dbReference type="GO" id="GO:0005524">
    <property type="term" value="F:ATP binding"/>
    <property type="evidence" value="ECO:0007669"/>
    <property type="project" value="InterPro"/>
</dbReference>
<evidence type="ECO:0000259" key="1">
    <source>
        <dbReference type="PROSITE" id="PS50011"/>
    </source>
</evidence>
<dbReference type="SUPFAM" id="SSF56112">
    <property type="entry name" value="Protein kinase-like (PK-like)"/>
    <property type="match status" value="1"/>
</dbReference>